<protein>
    <submittedName>
        <fullName evidence="2">Uncharacterized protein</fullName>
    </submittedName>
</protein>
<keyword evidence="3" id="KW-1185">Reference proteome</keyword>
<feature type="signal peptide" evidence="1">
    <location>
        <begin position="1"/>
        <end position="19"/>
    </location>
</feature>
<comment type="caution">
    <text evidence="2">The sequence shown here is derived from an EMBL/GenBank/DDBJ whole genome shotgun (WGS) entry which is preliminary data.</text>
</comment>
<dbReference type="RefSeq" id="WP_140652838.1">
    <property type="nucleotide sequence ID" value="NZ_RCZO01000006.1"/>
</dbReference>
<dbReference type="AlphaFoldDB" id="A0A502C8H7"/>
<evidence type="ECO:0000313" key="2">
    <source>
        <dbReference type="EMBL" id="TPG08299.1"/>
    </source>
</evidence>
<keyword evidence="1" id="KW-0732">Signal</keyword>
<reference evidence="2 3" key="1">
    <citation type="journal article" date="2019" name="Environ. Microbiol.">
        <title>Species interactions and distinct microbial communities in high Arctic permafrost affected cryosols are associated with the CH4 and CO2 gas fluxes.</title>
        <authorList>
            <person name="Altshuler I."/>
            <person name="Hamel J."/>
            <person name="Turney S."/>
            <person name="Magnuson E."/>
            <person name="Levesque R."/>
            <person name="Greer C."/>
            <person name="Whyte L.G."/>
        </authorList>
    </citation>
    <scope>NUCLEOTIDE SEQUENCE [LARGE SCALE GENOMIC DNA]</scope>
    <source>
        <strain evidence="2 3">S13Y</strain>
    </source>
</reference>
<dbReference type="Proteomes" id="UP000319486">
    <property type="component" value="Unassembled WGS sequence"/>
</dbReference>
<dbReference type="EMBL" id="RCZO01000006">
    <property type="protein sequence ID" value="TPG08299.1"/>
    <property type="molecule type" value="Genomic_DNA"/>
</dbReference>
<organism evidence="2 3">
    <name type="scientific">Rhodanobacter glycinis</name>
    <dbReference type="NCBI Taxonomy" id="582702"/>
    <lineage>
        <taxon>Bacteria</taxon>
        <taxon>Pseudomonadati</taxon>
        <taxon>Pseudomonadota</taxon>
        <taxon>Gammaproteobacteria</taxon>
        <taxon>Lysobacterales</taxon>
        <taxon>Rhodanobacteraceae</taxon>
        <taxon>Rhodanobacter</taxon>
    </lineage>
</organism>
<proteinExistence type="predicted"/>
<evidence type="ECO:0000313" key="3">
    <source>
        <dbReference type="Proteomes" id="UP000319486"/>
    </source>
</evidence>
<gene>
    <name evidence="2" type="ORF">EAH88_11740</name>
</gene>
<evidence type="ECO:0000256" key="1">
    <source>
        <dbReference type="SAM" id="SignalP"/>
    </source>
</evidence>
<sequence>MKRILFFAFGLASLGVAVAQVPTRVDQQRALVMQRLLLQSRSCTSNSHKCQAVCEANHQLQEAADDLKRCAESQDFSDSCDRQFNDARDAHDALETSVSDADGDCD</sequence>
<name>A0A502C8H7_9GAMM</name>
<feature type="chain" id="PRO_5021370367" evidence="1">
    <location>
        <begin position="20"/>
        <end position="106"/>
    </location>
</feature>
<accession>A0A502C8H7</accession>